<dbReference type="Proteomes" id="UP001059934">
    <property type="component" value="Chromosome"/>
</dbReference>
<evidence type="ECO:0000313" key="4">
    <source>
        <dbReference type="Proteomes" id="UP001059934"/>
    </source>
</evidence>
<evidence type="ECO:0000256" key="1">
    <source>
        <dbReference type="SAM" id="SignalP"/>
    </source>
</evidence>
<reference evidence="3" key="1">
    <citation type="submission" date="2022-08" db="EMBL/GenBank/DDBJ databases">
        <title>Catabolic pathway analysis in culturable SAR92 clade bacteria reveals their overlooked roles in DMSP degradation in coastal seas.</title>
        <authorList>
            <person name="He X."/>
            <person name="Zhang X."/>
            <person name="Zhang Y."/>
        </authorList>
    </citation>
    <scope>NUCLEOTIDE SEQUENCE</scope>
    <source>
        <strain evidence="3">H455</strain>
    </source>
</reference>
<protein>
    <submittedName>
        <fullName evidence="3">YceI family protein</fullName>
    </submittedName>
</protein>
<feature type="signal peptide" evidence="1">
    <location>
        <begin position="1"/>
        <end position="21"/>
    </location>
</feature>
<evidence type="ECO:0000313" key="3">
    <source>
        <dbReference type="EMBL" id="UVW35537.1"/>
    </source>
</evidence>
<dbReference type="PANTHER" id="PTHR34406:SF1">
    <property type="entry name" value="PROTEIN YCEI"/>
    <property type="match status" value="1"/>
</dbReference>
<dbReference type="PANTHER" id="PTHR34406">
    <property type="entry name" value="PROTEIN YCEI"/>
    <property type="match status" value="1"/>
</dbReference>
<dbReference type="Pfam" id="PF04264">
    <property type="entry name" value="YceI"/>
    <property type="match status" value="1"/>
</dbReference>
<dbReference type="InterPro" id="IPR036761">
    <property type="entry name" value="TTHA0802/YceI-like_sf"/>
</dbReference>
<sequence length="195" mass="21754">MNYFVKAILLSPLLFCQSSLADQWQSVLTNSKLNYEVTFQGLPIDGRFTQFSVDYSPAEKLLVKVAVDSADMSDDELNREIAGVDWFDVGRFDQAVFSSNHLITNSFVAESNSKERFIAEGSLNLKGVSEPVNVPFTWQPDAQNPDRATMSGELVLKRSDFSIGIGDWSSGDQIGIDVRVSFVVEMQRQAQELNN</sequence>
<dbReference type="EMBL" id="CP103416">
    <property type="protein sequence ID" value="UVW35537.1"/>
    <property type="molecule type" value="Genomic_DNA"/>
</dbReference>
<dbReference type="InterPro" id="IPR007372">
    <property type="entry name" value="Lipid/polyisoprenoid-bd_YceI"/>
</dbReference>
<feature type="chain" id="PRO_5045897095" evidence="1">
    <location>
        <begin position="22"/>
        <end position="195"/>
    </location>
</feature>
<keyword evidence="1" id="KW-0732">Signal</keyword>
<dbReference type="Gene3D" id="2.40.128.110">
    <property type="entry name" value="Lipid/polyisoprenoid-binding, YceI-like"/>
    <property type="match status" value="1"/>
</dbReference>
<accession>A0ABY5TP28</accession>
<gene>
    <name evidence="3" type="ORF">NYF23_02735</name>
</gene>
<proteinExistence type="predicted"/>
<dbReference type="SMART" id="SM00867">
    <property type="entry name" value="YceI"/>
    <property type="match status" value="1"/>
</dbReference>
<organism evidence="3 4">
    <name type="scientific">SAR92 clade bacterium H455</name>
    <dbReference type="NCBI Taxonomy" id="2974818"/>
    <lineage>
        <taxon>Bacteria</taxon>
        <taxon>Pseudomonadati</taxon>
        <taxon>Pseudomonadota</taxon>
        <taxon>Gammaproteobacteria</taxon>
        <taxon>Cellvibrionales</taxon>
        <taxon>Porticoccaceae</taxon>
        <taxon>SAR92 clade</taxon>
    </lineage>
</organism>
<dbReference type="SUPFAM" id="SSF101874">
    <property type="entry name" value="YceI-like"/>
    <property type="match status" value="1"/>
</dbReference>
<keyword evidence="4" id="KW-1185">Reference proteome</keyword>
<feature type="domain" description="Lipid/polyisoprenoid-binding YceI-like" evidence="2">
    <location>
        <begin position="25"/>
        <end position="187"/>
    </location>
</feature>
<evidence type="ECO:0000259" key="2">
    <source>
        <dbReference type="SMART" id="SM00867"/>
    </source>
</evidence>
<name>A0ABY5TP28_9GAMM</name>